<dbReference type="PANTHER" id="PTHR32063:SF4">
    <property type="entry name" value="SLR6043 PROTEIN"/>
    <property type="match status" value="1"/>
</dbReference>
<comment type="caution">
    <text evidence="2">The sequence shown here is derived from an EMBL/GenBank/DDBJ whole genome shotgun (WGS) entry which is preliminary data.</text>
</comment>
<dbReference type="Gene3D" id="3.30.2090.10">
    <property type="entry name" value="Multidrug efflux transporter AcrB TolC docking domain, DN and DC subdomains"/>
    <property type="match status" value="2"/>
</dbReference>
<accession>A0ABW7YQ69</accession>
<feature type="transmembrane region" description="Helical" evidence="1">
    <location>
        <begin position="453"/>
        <end position="477"/>
    </location>
</feature>
<keyword evidence="1" id="KW-0472">Membrane</keyword>
<proteinExistence type="predicted"/>
<evidence type="ECO:0000256" key="1">
    <source>
        <dbReference type="SAM" id="Phobius"/>
    </source>
</evidence>
<feature type="transmembrane region" description="Helical" evidence="1">
    <location>
        <begin position="869"/>
        <end position="886"/>
    </location>
</feature>
<dbReference type="Gene3D" id="3.30.70.1440">
    <property type="entry name" value="Multidrug efflux transporter AcrB pore domain"/>
    <property type="match status" value="1"/>
</dbReference>
<dbReference type="SUPFAM" id="SSF82693">
    <property type="entry name" value="Multidrug efflux transporter AcrB pore domain, PN1, PN2, PC1 and PC2 subdomains"/>
    <property type="match status" value="2"/>
</dbReference>
<dbReference type="Gene3D" id="1.20.1640.10">
    <property type="entry name" value="Multidrug efflux transporter AcrB transmembrane domain"/>
    <property type="match status" value="2"/>
</dbReference>
<feature type="transmembrane region" description="Helical" evidence="1">
    <location>
        <begin position="372"/>
        <end position="392"/>
    </location>
</feature>
<feature type="transmembrane region" description="Helical" evidence="1">
    <location>
        <begin position="1001"/>
        <end position="1025"/>
    </location>
</feature>
<feature type="transmembrane region" description="Helical" evidence="1">
    <location>
        <begin position="972"/>
        <end position="989"/>
    </location>
</feature>
<dbReference type="InterPro" id="IPR027463">
    <property type="entry name" value="AcrB_DN_DC_subdom"/>
</dbReference>
<protein>
    <submittedName>
        <fullName evidence="2">Efflux RND transporter permease subunit</fullName>
    </submittedName>
</protein>
<dbReference type="Proteomes" id="UP001612741">
    <property type="component" value="Unassembled WGS sequence"/>
</dbReference>
<dbReference type="Gene3D" id="3.30.70.1320">
    <property type="entry name" value="Multidrug efflux transporter AcrB pore domain like"/>
    <property type="match status" value="1"/>
</dbReference>
<dbReference type="Gene3D" id="3.30.70.1430">
    <property type="entry name" value="Multidrug efflux transporter AcrB pore domain"/>
    <property type="match status" value="2"/>
</dbReference>
<dbReference type="SUPFAM" id="SSF82866">
    <property type="entry name" value="Multidrug efflux transporter AcrB transmembrane domain"/>
    <property type="match status" value="2"/>
</dbReference>
<dbReference type="SUPFAM" id="SSF82714">
    <property type="entry name" value="Multidrug efflux transporter AcrB TolC docking domain, DN and DC subdomains"/>
    <property type="match status" value="2"/>
</dbReference>
<dbReference type="InterPro" id="IPR001036">
    <property type="entry name" value="Acrflvin-R"/>
</dbReference>
<dbReference type="Pfam" id="PF00873">
    <property type="entry name" value="ACR_tran"/>
    <property type="match status" value="1"/>
</dbReference>
<sequence length="1042" mass="112586">MMRWIVGSSLRFRYIVLALAAGMMLFGAGQIRDMPVDVFPEFAPPRVEVQTACIGLTAGEVESLITVPLEETLNGIEGLDVLRSKSVPQLSSVLMIFKPGTDLIKARQLVQERLATITPTIPSWATPPTILQPLSSTSRVMKVGISSDKHSVLQLSMISYWTIRNRLLKVPGVANVAIWGQRKQMTLVQVDPERMKAKDVTLEQVMTASGDALDAGLLKHTNGTMVGTGGWVETPEQRLPIRHVLPITTGQDITKIPVTNNDGEVVPLSDVADVIEGHQPLIGDAVINDGEGLMLIVEKLPWGNTLEVTKGVEAAIAQLKPGLPDVEIDTTIFRPATFVEVALGNLNLSLLLGFLLVVLIIVAFLYEWRAAVISLVSIPISLMAAVLVLQWRGDTVNTMILAGLVIALGVVVDDAIIDVENIMRRLRQHREAGTGGSTARVILDASMEVRSPIIYATLIIIAAAVPILFLDGLAGAFFNPLTISYALAVGASLLVALTVTPAMALLLLGKAAVERRQSPLVVWLQNRYQRALTRTVRRPGWAYATVAVVMAAGLAVLPFLGQSLLPSFKERDFLMHWLTQPGTSHPEMVRISTAASKELRAIPGVRNFGAHIGQAVNADEVVGMYFGENWVSVDPSADYDKTVAAIQEVVDGYPGLQRDVQTYLKERIKEVLTGASETIVVRIFGDDLATLRETAAKVQDRIAKIGGIVEAKTSLQKDIPQIEVQVDLEAARKHGLKPGDVRRATSAFVATEEVSDTYWEGRVYDVRVWSVPASRSNPEAIKDLPIDTPGGEKVRLGDVASVQIKPTPNVIEREGGSRRIDVGANVRDRDLGAVARDVEAALADVDFPRGFHAEVLGEYAERQAATTRLLGYAAIALVVVLILLNLSFRSWRLAVLSLITLPVALVGGVLAAYLGDGIVSLGALVGFFTVMGIAARNGILMINHFQHLEEHEKEPFGPALVLRGARERLSPILMTALAAGLAVLPLVIMGNIPGHEIEHPLAVVVLGGLVTSTLLNLFVTPPLYLRFAKRRRQSGSEPSAAV</sequence>
<feature type="transmembrane region" description="Helical" evidence="1">
    <location>
        <begin position="12"/>
        <end position="31"/>
    </location>
</feature>
<evidence type="ECO:0000313" key="2">
    <source>
        <dbReference type="EMBL" id="MFI6496639.1"/>
    </source>
</evidence>
<dbReference type="RefSeq" id="WP_397078873.1">
    <property type="nucleotide sequence ID" value="NZ_JBITGY010000001.1"/>
</dbReference>
<feature type="transmembrane region" description="Helical" evidence="1">
    <location>
        <begin position="540"/>
        <end position="561"/>
    </location>
</feature>
<keyword evidence="1" id="KW-0812">Transmembrane</keyword>
<name>A0ABW7YQ69_9ACTN</name>
<feature type="transmembrane region" description="Helical" evidence="1">
    <location>
        <begin position="483"/>
        <end position="508"/>
    </location>
</feature>
<reference evidence="2 3" key="1">
    <citation type="submission" date="2024-10" db="EMBL/GenBank/DDBJ databases">
        <title>The Natural Products Discovery Center: Release of the First 8490 Sequenced Strains for Exploring Actinobacteria Biosynthetic Diversity.</title>
        <authorList>
            <person name="Kalkreuter E."/>
            <person name="Kautsar S.A."/>
            <person name="Yang D."/>
            <person name="Bader C.D."/>
            <person name="Teijaro C.N."/>
            <person name="Fluegel L."/>
            <person name="Davis C.M."/>
            <person name="Simpson J.R."/>
            <person name="Lauterbach L."/>
            <person name="Steele A.D."/>
            <person name="Gui C."/>
            <person name="Meng S."/>
            <person name="Li G."/>
            <person name="Viehrig K."/>
            <person name="Ye F."/>
            <person name="Su P."/>
            <person name="Kiefer A.F."/>
            <person name="Nichols A."/>
            <person name="Cepeda A.J."/>
            <person name="Yan W."/>
            <person name="Fan B."/>
            <person name="Jiang Y."/>
            <person name="Adhikari A."/>
            <person name="Zheng C.-J."/>
            <person name="Schuster L."/>
            <person name="Cowan T.M."/>
            <person name="Smanski M.J."/>
            <person name="Chevrette M.G."/>
            <person name="De Carvalho L.P.S."/>
            <person name="Shen B."/>
        </authorList>
    </citation>
    <scope>NUCLEOTIDE SEQUENCE [LARGE SCALE GENOMIC DNA]</scope>
    <source>
        <strain evidence="2 3">NPDC050545</strain>
    </source>
</reference>
<gene>
    <name evidence="2" type="ORF">ACIBG2_04610</name>
</gene>
<feature type="transmembrane region" description="Helical" evidence="1">
    <location>
        <begin position="398"/>
        <end position="417"/>
    </location>
</feature>
<dbReference type="EMBL" id="JBITGY010000001">
    <property type="protein sequence ID" value="MFI6496639.1"/>
    <property type="molecule type" value="Genomic_DNA"/>
</dbReference>
<dbReference type="PRINTS" id="PR00702">
    <property type="entry name" value="ACRIFLAVINRP"/>
</dbReference>
<keyword evidence="3" id="KW-1185">Reference proteome</keyword>
<organism evidence="2 3">
    <name type="scientific">Nonomuraea typhae</name>
    <dbReference type="NCBI Taxonomy" id="2603600"/>
    <lineage>
        <taxon>Bacteria</taxon>
        <taxon>Bacillati</taxon>
        <taxon>Actinomycetota</taxon>
        <taxon>Actinomycetes</taxon>
        <taxon>Streptosporangiales</taxon>
        <taxon>Streptosporangiaceae</taxon>
        <taxon>Nonomuraea</taxon>
    </lineage>
</organism>
<feature type="transmembrane region" description="Helical" evidence="1">
    <location>
        <begin position="918"/>
        <end position="935"/>
    </location>
</feature>
<dbReference type="PANTHER" id="PTHR32063">
    <property type="match status" value="1"/>
</dbReference>
<feature type="transmembrane region" description="Helical" evidence="1">
    <location>
        <begin position="893"/>
        <end position="912"/>
    </location>
</feature>
<evidence type="ECO:0000313" key="3">
    <source>
        <dbReference type="Proteomes" id="UP001612741"/>
    </source>
</evidence>
<keyword evidence="1" id="KW-1133">Transmembrane helix</keyword>
<feature type="transmembrane region" description="Helical" evidence="1">
    <location>
        <begin position="346"/>
        <end position="365"/>
    </location>
</feature>